<sequence length="117" mass="12360">MPHQSIIPAAALSTQGVLLLATGLIALFNPEEFIKGTNDSITGDSSQLMLSLSMLGLSLGTSYIVASTYKPLHKRALLANIPLRALATYVFWKKAPNVAIYEAAWGVANAVASIFAA</sequence>
<accession>A0AAQ3R8N1</accession>
<feature type="transmembrane region" description="Helical" evidence="1">
    <location>
        <begin position="48"/>
        <end position="66"/>
    </location>
</feature>
<gene>
    <name evidence="2" type="ORF">R9X50_00201500</name>
</gene>
<reference evidence="2 3" key="1">
    <citation type="submission" date="2023-11" db="EMBL/GenBank/DDBJ databases">
        <title>An acidophilic fungus is an integral part of prey digestion in a carnivorous sundew plant.</title>
        <authorList>
            <person name="Tsai I.J."/>
        </authorList>
    </citation>
    <scope>NUCLEOTIDE SEQUENCE [LARGE SCALE GENOMIC DNA]</scope>
    <source>
        <strain evidence="2">169a</strain>
    </source>
</reference>
<evidence type="ECO:0000256" key="1">
    <source>
        <dbReference type="SAM" id="Phobius"/>
    </source>
</evidence>
<evidence type="ECO:0000313" key="2">
    <source>
        <dbReference type="EMBL" id="WPG99204.1"/>
    </source>
</evidence>
<dbReference type="AlphaFoldDB" id="A0AAQ3R8N1"/>
<proteinExistence type="predicted"/>
<name>A0AAQ3R8N1_9PEZI</name>
<keyword evidence="1" id="KW-1133">Transmembrane helix</keyword>
<feature type="transmembrane region" description="Helical" evidence="1">
    <location>
        <begin position="7"/>
        <end position="28"/>
    </location>
</feature>
<dbReference type="EMBL" id="CP138582">
    <property type="protein sequence ID" value="WPG99204.1"/>
    <property type="molecule type" value="Genomic_DNA"/>
</dbReference>
<dbReference type="Proteomes" id="UP001303373">
    <property type="component" value="Chromosome 3"/>
</dbReference>
<organism evidence="2 3">
    <name type="scientific">Acrodontium crateriforme</name>
    <dbReference type="NCBI Taxonomy" id="150365"/>
    <lineage>
        <taxon>Eukaryota</taxon>
        <taxon>Fungi</taxon>
        <taxon>Dikarya</taxon>
        <taxon>Ascomycota</taxon>
        <taxon>Pezizomycotina</taxon>
        <taxon>Dothideomycetes</taxon>
        <taxon>Dothideomycetidae</taxon>
        <taxon>Mycosphaerellales</taxon>
        <taxon>Teratosphaeriaceae</taxon>
        <taxon>Acrodontium</taxon>
    </lineage>
</organism>
<keyword evidence="1" id="KW-0472">Membrane</keyword>
<evidence type="ECO:0000313" key="3">
    <source>
        <dbReference type="Proteomes" id="UP001303373"/>
    </source>
</evidence>
<protein>
    <submittedName>
        <fullName evidence="2">Uncharacterized protein</fullName>
    </submittedName>
</protein>
<keyword evidence="3" id="KW-1185">Reference proteome</keyword>
<keyword evidence="1" id="KW-0812">Transmembrane</keyword>